<dbReference type="Proteomes" id="UP000011115">
    <property type="component" value="Unassembled WGS sequence"/>
</dbReference>
<evidence type="ECO:0000313" key="3">
    <source>
        <dbReference type="Proteomes" id="UP000011115"/>
    </source>
</evidence>
<feature type="chain" id="PRO_5004013917" evidence="1">
    <location>
        <begin position="24"/>
        <end position="127"/>
    </location>
</feature>
<dbReference type="Gramene" id="PGSC0003DMT400058924">
    <property type="protein sequence ID" value="PGSC0003DMT400058924"/>
    <property type="gene ID" value="PGSC0003DMG400022891"/>
</dbReference>
<proteinExistence type="predicted"/>
<organism evidence="2 3">
    <name type="scientific">Solanum tuberosum</name>
    <name type="common">Potato</name>
    <dbReference type="NCBI Taxonomy" id="4113"/>
    <lineage>
        <taxon>Eukaryota</taxon>
        <taxon>Viridiplantae</taxon>
        <taxon>Streptophyta</taxon>
        <taxon>Embryophyta</taxon>
        <taxon>Tracheophyta</taxon>
        <taxon>Spermatophyta</taxon>
        <taxon>Magnoliopsida</taxon>
        <taxon>eudicotyledons</taxon>
        <taxon>Gunneridae</taxon>
        <taxon>Pentapetalae</taxon>
        <taxon>asterids</taxon>
        <taxon>lamiids</taxon>
        <taxon>Solanales</taxon>
        <taxon>Solanaceae</taxon>
        <taxon>Solanoideae</taxon>
        <taxon>Solaneae</taxon>
        <taxon>Solanum</taxon>
    </lineage>
</organism>
<feature type="signal peptide" evidence="1">
    <location>
        <begin position="1"/>
        <end position="23"/>
    </location>
</feature>
<evidence type="ECO:0000256" key="1">
    <source>
        <dbReference type="SAM" id="SignalP"/>
    </source>
</evidence>
<sequence length="127" mass="14020">MVASSVASPLCTWLVAACMSVSSEKDQFWKPASNFQSSKLMGRSGRRRKAITKCNSGSLMNGSVMNSSWHTCFGFEPCEEYYKSEGLSASFSSLFAENAFSVFGFKQVPLNRRQRRMSSAAHSGNFT</sequence>
<protein>
    <submittedName>
        <fullName evidence="2">Beta-ketoacyl-ACP synthase II</fullName>
    </submittedName>
</protein>
<accession>M1C3I8</accession>
<reference evidence="2" key="2">
    <citation type="submission" date="2015-06" db="UniProtKB">
        <authorList>
            <consortium name="EnsemblPlants"/>
        </authorList>
    </citation>
    <scope>IDENTIFICATION</scope>
    <source>
        <strain evidence="2">DM1-3 516 R44</strain>
    </source>
</reference>
<dbReference type="EnsemblPlants" id="PGSC0003DMT400058924">
    <property type="protein sequence ID" value="PGSC0003DMT400058924"/>
    <property type="gene ID" value="PGSC0003DMG400022891"/>
</dbReference>
<keyword evidence="3" id="KW-1185">Reference proteome</keyword>
<keyword evidence="1" id="KW-0732">Signal</keyword>
<dbReference type="ExpressionAtlas" id="M1C3I8">
    <property type="expression patterns" value="baseline"/>
</dbReference>
<dbReference type="AlphaFoldDB" id="M1C3I8"/>
<dbReference type="HOGENOM" id="CLU_1974463_0_0_1"/>
<dbReference type="OrthoDB" id="5334845at2759"/>
<reference evidence="3" key="1">
    <citation type="journal article" date="2011" name="Nature">
        <title>Genome sequence and analysis of the tuber crop potato.</title>
        <authorList>
            <consortium name="The Potato Genome Sequencing Consortium"/>
        </authorList>
    </citation>
    <scope>NUCLEOTIDE SEQUENCE [LARGE SCALE GENOMIC DNA]</scope>
    <source>
        <strain evidence="3">cv. DM1-3 516 R44</strain>
    </source>
</reference>
<gene>
    <name evidence="2" type="primary">LOC102602451</name>
</gene>
<name>M1C3I8_SOLTU</name>
<evidence type="ECO:0000313" key="2">
    <source>
        <dbReference type="EnsemblPlants" id="PGSC0003DMT400058924"/>
    </source>
</evidence>